<dbReference type="STRING" id="1123360.thalar_00464"/>
<evidence type="ECO:0000256" key="1">
    <source>
        <dbReference type="SAM" id="Phobius"/>
    </source>
</evidence>
<dbReference type="Proteomes" id="UP000015351">
    <property type="component" value="Unassembled WGS sequence"/>
</dbReference>
<dbReference type="AlphaFoldDB" id="S9QN30"/>
<name>S9QN30_9RHOB</name>
<proteinExistence type="predicted"/>
<accession>S9QN30</accession>
<feature type="transmembrane region" description="Helical" evidence="1">
    <location>
        <begin position="83"/>
        <end position="104"/>
    </location>
</feature>
<protein>
    <recommendedName>
        <fullName evidence="4">Transmembrane protein</fullName>
    </recommendedName>
</protein>
<evidence type="ECO:0000313" key="2">
    <source>
        <dbReference type="EMBL" id="EPX81018.1"/>
    </source>
</evidence>
<keyword evidence="1" id="KW-1133">Transmembrane helix</keyword>
<evidence type="ECO:0008006" key="4">
    <source>
        <dbReference type="Google" id="ProtNLM"/>
    </source>
</evidence>
<dbReference type="eggNOG" id="COG1018">
    <property type="taxonomic scope" value="Bacteria"/>
</dbReference>
<dbReference type="HOGENOM" id="CLU_144109_0_0_5"/>
<keyword evidence="1" id="KW-0472">Membrane</keyword>
<reference evidence="3" key="1">
    <citation type="journal article" date="2013" name="Stand. Genomic Sci.">
        <title>Genome sequence of the Litoreibacter arenae type strain (DSM 19593(T)), a member of the Roseobacter clade isolated from sea sand.</title>
        <authorList>
            <person name="Riedel T."/>
            <person name="Fiebig A."/>
            <person name="Petersen J."/>
            <person name="Gronow S."/>
            <person name="Kyrpides N.C."/>
            <person name="Goker M."/>
            <person name="Klenk H.P."/>
        </authorList>
    </citation>
    <scope>NUCLEOTIDE SEQUENCE [LARGE SCALE GENOMIC DNA]</scope>
    <source>
        <strain evidence="3">DSM 19593</strain>
    </source>
</reference>
<dbReference type="OrthoDB" id="5195601at2"/>
<gene>
    <name evidence="2" type="ORF">thalar_00464</name>
</gene>
<comment type="caution">
    <text evidence="2">The sequence shown here is derived from an EMBL/GenBank/DDBJ whole genome shotgun (WGS) entry which is preliminary data.</text>
</comment>
<keyword evidence="3" id="KW-1185">Reference proteome</keyword>
<feature type="transmembrane region" description="Helical" evidence="1">
    <location>
        <begin position="43"/>
        <end position="62"/>
    </location>
</feature>
<keyword evidence="1" id="KW-0812">Transmembrane</keyword>
<dbReference type="EMBL" id="AONI01000006">
    <property type="protein sequence ID" value="EPX81018.1"/>
    <property type="molecule type" value="Genomic_DNA"/>
</dbReference>
<organism evidence="2 3">
    <name type="scientific">Litoreibacter arenae DSM 19593</name>
    <dbReference type="NCBI Taxonomy" id="1123360"/>
    <lineage>
        <taxon>Bacteria</taxon>
        <taxon>Pseudomonadati</taxon>
        <taxon>Pseudomonadota</taxon>
        <taxon>Alphaproteobacteria</taxon>
        <taxon>Rhodobacterales</taxon>
        <taxon>Roseobacteraceae</taxon>
        <taxon>Litoreibacter</taxon>
    </lineage>
</organism>
<evidence type="ECO:0000313" key="3">
    <source>
        <dbReference type="Proteomes" id="UP000015351"/>
    </source>
</evidence>
<feature type="transmembrane region" description="Helical" evidence="1">
    <location>
        <begin position="110"/>
        <end position="131"/>
    </location>
</feature>
<sequence>MTRTIHPIAGGVALLMIVTFWLSTAVAEVFADIDTVVTVKTLIPWGFVILIPALATVGGSGFKLGKKYRGPLVETKKKRMPFIAANGILILIPSALFLSFKAQAGAFDQWFYIVQGLELIAGAVNISLLGLNMRDGLRLKGKLRKAVAPANRP</sequence>
<dbReference type="RefSeq" id="WP_021101538.1">
    <property type="nucleotide sequence ID" value="NZ_KE557312.1"/>
</dbReference>